<feature type="transmembrane region" description="Helical" evidence="1">
    <location>
        <begin position="136"/>
        <end position="157"/>
    </location>
</feature>
<organism evidence="2 3">
    <name type="scientific">Xanthobacter aminoxidans</name>
    <dbReference type="NCBI Taxonomy" id="186280"/>
    <lineage>
        <taxon>Bacteria</taxon>
        <taxon>Pseudomonadati</taxon>
        <taxon>Pseudomonadota</taxon>
        <taxon>Alphaproteobacteria</taxon>
        <taxon>Hyphomicrobiales</taxon>
        <taxon>Xanthobacteraceae</taxon>
        <taxon>Xanthobacter</taxon>
    </lineage>
</organism>
<dbReference type="Proteomes" id="UP001604043">
    <property type="component" value="Unassembled WGS sequence"/>
</dbReference>
<accession>A0ABW6ZMJ8</accession>
<keyword evidence="1" id="KW-0472">Membrane</keyword>
<keyword evidence="1" id="KW-0812">Transmembrane</keyword>
<dbReference type="EMBL" id="JBAFUR010000008">
    <property type="protein sequence ID" value="MFG1255076.1"/>
    <property type="molecule type" value="Genomic_DNA"/>
</dbReference>
<evidence type="ECO:0000256" key="1">
    <source>
        <dbReference type="SAM" id="Phobius"/>
    </source>
</evidence>
<dbReference type="Pfam" id="PF10011">
    <property type="entry name" value="DUF2254"/>
    <property type="match status" value="1"/>
</dbReference>
<feature type="transmembrane region" description="Helical" evidence="1">
    <location>
        <begin position="108"/>
        <end position="130"/>
    </location>
</feature>
<sequence>MGLLTDRVRFRLRRWITRLWFWPTAYSLTAVAVVLVAATLPSGYALPGYLTFASNSLEPVLTVLASSMLAVVTFSLSAIVSVLSAAAQAATPRATSLLIEDAALQRTLSVFVGAFLFSIVALVGGVGGVYSDAGRLLLFAATVVLIAVVVGTLLRWIDRVSRLGRMGEIIDRTEQATAAALKDFARRPGLGATVRTAPPPAGYPVFATAIGYVQHMDVGQLSAAVPEGVTCHVAVRPGAFVDPVRPLAVFDAPPDDALADALRQAITIGDVRSFEQDPRFGMVVLAEIASKALSPGVNDPGTAIDVSGTLTRLLWGWRAARNLPFQDAVTNVTIPALSMDDMLEDAFRPIARDGAGQVEVGLRLVAALGSLAQIDDPDLATAARTRLADVLKRADAVLLPMDADALKRAAAAIV</sequence>
<keyword evidence="1" id="KW-1133">Transmembrane helix</keyword>
<dbReference type="InterPro" id="IPR018723">
    <property type="entry name" value="DUF2254_membrane"/>
</dbReference>
<gene>
    <name evidence="2" type="ORF">V5F30_22900</name>
</gene>
<keyword evidence="3" id="KW-1185">Reference proteome</keyword>
<evidence type="ECO:0000313" key="2">
    <source>
        <dbReference type="EMBL" id="MFG1255076.1"/>
    </source>
</evidence>
<feature type="transmembrane region" description="Helical" evidence="1">
    <location>
        <begin position="60"/>
        <end position="87"/>
    </location>
</feature>
<dbReference type="RefSeq" id="WP_029556047.1">
    <property type="nucleotide sequence ID" value="NZ_JBAFUR010000008.1"/>
</dbReference>
<feature type="transmembrane region" description="Helical" evidence="1">
    <location>
        <begin position="20"/>
        <end position="40"/>
    </location>
</feature>
<name>A0ABW6ZMJ8_9HYPH</name>
<evidence type="ECO:0000313" key="3">
    <source>
        <dbReference type="Proteomes" id="UP001604043"/>
    </source>
</evidence>
<proteinExistence type="predicted"/>
<reference evidence="2 3" key="1">
    <citation type="submission" date="2024-02" db="EMBL/GenBank/DDBJ databases">
        <title>Expansion and revision of Xanthobacter and proposal of Roseixanthobacter gen. nov.</title>
        <authorList>
            <person name="Soltysiak M.P.M."/>
            <person name="Jalihal A."/>
            <person name="Ory A."/>
            <person name="Chrisophersen C."/>
            <person name="Lee A.D."/>
            <person name="Boulton J."/>
            <person name="Springer M."/>
        </authorList>
    </citation>
    <scope>NUCLEOTIDE SEQUENCE [LARGE SCALE GENOMIC DNA]</scope>
    <source>
        <strain evidence="2 3">CB5</strain>
    </source>
</reference>
<comment type="caution">
    <text evidence="2">The sequence shown here is derived from an EMBL/GenBank/DDBJ whole genome shotgun (WGS) entry which is preliminary data.</text>
</comment>
<protein>
    <submittedName>
        <fullName evidence="2">DUF2254 domain-containing protein</fullName>
    </submittedName>
</protein>